<proteinExistence type="inferred from homology"/>
<dbReference type="Gene3D" id="2.30.30.90">
    <property type="match status" value="1"/>
</dbReference>
<dbReference type="InterPro" id="IPR050536">
    <property type="entry name" value="DtxR_MntR_Metal-Reg"/>
</dbReference>
<dbReference type="InterPro" id="IPR036421">
    <property type="entry name" value="Fe_dep_repressor_sf"/>
</dbReference>
<comment type="subcellular location">
    <subcellularLocation>
        <location evidence="1">Cytoplasm</location>
    </subcellularLocation>
</comment>
<dbReference type="Pfam" id="PF02742">
    <property type="entry name" value="Fe_dep_repr_C"/>
    <property type="match status" value="1"/>
</dbReference>
<keyword evidence="7" id="KW-0805">Transcription regulation</keyword>
<keyword evidence="6" id="KW-0408">Iron</keyword>
<evidence type="ECO:0000313" key="14">
    <source>
        <dbReference type="EMBL" id="UUY03944.1"/>
    </source>
</evidence>
<dbReference type="SUPFAM" id="SSF47979">
    <property type="entry name" value="Iron-dependent repressor protein, dimerization domain"/>
    <property type="match status" value="1"/>
</dbReference>
<dbReference type="Proteomes" id="UP001058860">
    <property type="component" value="Chromosome"/>
</dbReference>
<keyword evidence="10" id="KW-0804">Transcription</keyword>
<dbReference type="PANTHER" id="PTHR33238">
    <property type="entry name" value="IRON (METAL) DEPENDENT REPRESSOR, DTXR FAMILY"/>
    <property type="match status" value="1"/>
</dbReference>
<dbReference type="InterPro" id="IPR008988">
    <property type="entry name" value="Transcriptional_repressor_C"/>
</dbReference>
<keyword evidence="15" id="KW-1185">Reference proteome</keyword>
<comment type="similarity">
    <text evidence="2">Belongs to the DtxR/MntR family.</text>
</comment>
<gene>
    <name evidence="14" type="ORF">LRS13_25395</name>
</gene>
<keyword evidence="8" id="KW-0238">DNA-binding</keyword>
<comment type="subunit">
    <text evidence="3">Homodimer.</text>
</comment>
<evidence type="ECO:0000256" key="8">
    <source>
        <dbReference type="ARBA" id="ARBA00023125"/>
    </source>
</evidence>
<reference evidence="15" key="1">
    <citation type="submission" date="2021-11" db="EMBL/GenBank/DDBJ databases">
        <title>Cultivation dependent microbiological survey of springs from the worlds oldest radium mine currently devoted to the extraction of radon-saturated water.</title>
        <authorList>
            <person name="Kapinusova G."/>
            <person name="Smrhova T."/>
            <person name="Strejcek M."/>
            <person name="Suman J."/>
            <person name="Jani K."/>
            <person name="Pajer P."/>
            <person name="Uhlik O."/>
        </authorList>
    </citation>
    <scope>NUCLEOTIDE SEQUENCE [LARGE SCALE GENOMIC DNA]</scope>
    <source>
        <strain evidence="15">J379</strain>
    </source>
</reference>
<evidence type="ECO:0000313" key="15">
    <source>
        <dbReference type="Proteomes" id="UP001058860"/>
    </source>
</evidence>
<keyword evidence="5" id="KW-0678">Repressor</keyword>
<dbReference type="InterPro" id="IPR022687">
    <property type="entry name" value="HTH_DTXR"/>
</dbReference>
<dbReference type="InterPro" id="IPR036388">
    <property type="entry name" value="WH-like_DNA-bd_sf"/>
</dbReference>
<keyword evidence="11" id="KW-0464">Manganese</keyword>
<dbReference type="InterPro" id="IPR022689">
    <property type="entry name" value="Iron_dep_repressor"/>
</dbReference>
<dbReference type="InterPro" id="IPR036390">
    <property type="entry name" value="WH_DNA-bd_sf"/>
</dbReference>
<dbReference type="Pfam" id="PF04023">
    <property type="entry name" value="FeoA"/>
    <property type="match status" value="1"/>
</dbReference>
<protein>
    <recommendedName>
        <fullName evidence="12">Manganese transport regulator</fullName>
    </recommendedName>
</protein>
<dbReference type="PROSITE" id="PS50944">
    <property type="entry name" value="HTH_DTXR"/>
    <property type="match status" value="1"/>
</dbReference>
<dbReference type="SUPFAM" id="SSF50037">
    <property type="entry name" value="C-terminal domain of transcriptional repressors"/>
    <property type="match status" value="1"/>
</dbReference>
<dbReference type="InterPro" id="IPR001367">
    <property type="entry name" value="Fe_dep_repressor"/>
</dbReference>
<sequence length="229" mass="24703">MASGPHRVGHTGSSEAVENYAKAIYSLQQRADGRAVSTNDLAERMEVTPASASSMVRKLTELGLAEHEPYHGVSLTDDGARLALEVLRHHRLLELYLAEHLGVPWDRVHEEAEALEHVISEDLEARIAGKLGHPTHDPHGDPIPSADLVIAEPGTRALADLAAGDRGTFARVSDSDPEMLRYLTGRGIALGDELEILERQPFDGPLTVRVGDSLHTLGGGLARAMRIAD</sequence>
<accession>A0ABY5PGY4</accession>
<evidence type="ECO:0000256" key="9">
    <source>
        <dbReference type="ARBA" id="ARBA00023159"/>
    </source>
</evidence>
<evidence type="ECO:0000256" key="4">
    <source>
        <dbReference type="ARBA" id="ARBA00022490"/>
    </source>
</evidence>
<keyword evidence="9" id="KW-0010">Activator</keyword>
<dbReference type="PANTHER" id="PTHR33238:SF11">
    <property type="entry name" value="TRANSCRIPTIONAL REGULATOR MNTR"/>
    <property type="match status" value="1"/>
</dbReference>
<dbReference type="RefSeq" id="WP_353864443.1">
    <property type="nucleotide sequence ID" value="NZ_CP088295.1"/>
</dbReference>
<evidence type="ECO:0000256" key="6">
    <source>
        <dbReference type="ARBA" id="ARBA00023004"/>
    </source>
</evidence>
<dbReference type="Gene3D" id="1.10.60.10">
    <property type="entry name" value="Iron dependent repressor, metal binding and dimerisation domain"/>
    <property type="match status" value="1"/>
</dbReference>
<feature type="domain" description="HTH dtxR-type" evidence="13">
    <location>
        <begin position="14"/>
        <end position="76"/>
    </location>
</feature>
<dbReference type="SMART" id="SM00529">
    <property type="entry name" value="HTH_DTXR"/>
    <property type="match status" value="1"/>
</dbReference>
<evidence type="ECO:0000256" key="11">
    <source>
        <dbReference type="ARBA" id="ARBA00023211"/>
    </source>
</evidence>
<evidence type="ECO:0000256" key="12">
    <source>
        <dbReference type="ARBA" id="ARBA00032593"/>
    </source>
</evidence>
<evidence type="ECO:0000259" key="13">
    <source>
        <dbReference type="PROSITE" id="PS50944"/>
    </source>
</evidence>
<evidence type="ECO:0000256" key="2">
    <source>
        <dbReference type="ARBA" id="ARBA00007871"/>
    </source>
</evidence>
<dbReference type="EMBL" id="CP088295">
    <property type="protein sequence ID" value="UUY03944.1"/>
    <property type="molecule type" value="Genomic_DNA"/>
</dbReference>
<dbReference type="Gene3D" id="1.10.10.10">
    <property type="entry name" value="Winged helix-like DNA-binding domain superfamily/Winged helix DNA-binding domain"/>
    <property type="match status" value="1"/>
</dbReference>
<name>A0ABY5PGY4_9ACTN</name>
<evidence type="ECO:0000256" key="7">
    <source>
        <dbReference type="ARBA" id="ARBA00023015"/>
    </source>
</evidence>
<evidence type="ECO:0000256" key="5">
    <source>
        <dbReference type="ARBA" id="ARBA00022491"/>
    </source>
</evidence>
<evidence type="ECO:0000256" key="3">
    <source>
        <dbReference type="ARBA" id="ARBA00011738"/>
    </source>
</evidence>
<evidence type="ECO:0000256" key="10">
    <source>
        <dbReference type="ARBA" id="ARBA00023163"/>
    </source>
</evidence>
<dbReference type="Pfam" id="PF01325">
    <property type="entry name" value="Fe_dep_repress"/>
    <property type="match status" value="1"/>
</dbReference>
<dbReference type="SMART" id="SM00899">
    <property type="entry name" value="FeoA"/>
    <property type="match status" value="1"/>
</dbReference>
<keyword evidence="4" id="KW-0963">Cytoplasm</keyword>
<dbReference type="InterPro" id="IPR007167">
    <property type="entry name" value="Fe-transptr_FeoA-like"/>
</dbReference>
<organism evidence="14 15">
    <name type="scientific">Svornostia abyssi</name>
    <dbReference type="NCBI Taxonomy" id="2898438"/>
    <lineage>
        <taxon>Bacteria</taxon>
        <taxon>Bacillati</taxon>
        <taxon>Actinomycetota</taxon>
        <taxon>Thermoleophilia</taxon>
        <taxon>Solirubrobacterales</taxon>
        <taxon>Baekduiaceae</taxon>
        <taxon>Svornostia</taxon>
    </lineage>
</organism>
<dbReference type="SUPFAM" id="SSF46785">
    <property type="entry name" value="Winged helix' DNA-binding domain"/>
    <property type="match status" value="1"/>
</dbReference>
<evidence type="ECO:0000256" key="1">
    <source>
        <dbReference type="ARBA" id="ARBA00004496"/>
    </source>
</evidence>
<dbReference type="InterPro" id="IPR038157">
    <property type="entry name" value="FeoA_core_dom"/>
</dbReference>